<reference evidence="2 3" key="1">
    <citation type="submission" date="2020-04" db="EMBL/GenBank/DDBJ databases">
        <title>Plant Genome Project.</title>
        <authorList>
            <person name="Zhang R.-G."/>
        </authorList>
    </citation>
    <scope>NUCLEOTIDE SEQUENCE [LARGE SCALE GENOMIC DNA]</scope>
    <source>
        <strain evidence="2">YNK0</strain>
        <tissue evidence="2">Leaf</tissue>
    </source>
</reference>
<dbReference type="EMBL" id="JABCRI010000008">
    <property type="protein sequence ID" value="KAF8401759.1"/>
    <property type="molecule type" value="Genomic_DNA"/>
</dbReference>
<protein>
    <recommendedName>
        <fullName evidence="1">DOC domain-containing protein</fullName>
    </recommendedName>
</protein>
<dbReference type="SUPFAM" id="SSF49785">
    <property type="entry name" value="Galactose-binding domain-like"/>
    <property type="match status" value="1"/>
</dbReference>
<dbReference type="AlphaFoldDB" id="A0A834Z699"/>
<evidence type="ECO:0000259" key="1">
    <source>
        <dbReference type="PROSITE" id="PS51284"/>
    </source>
</evidence>
<dbReference type="InterPro" id="IPR004939">
    <property type="entry name" value="APC_su10/DOC_dom"/>
</dbReference>
<keyword evidence="3" id="KW-1185">Reference proteome</keyword>
<sequence length="70" mass="7905">MTGCEPLLQKKTRMVQVLQGGGRDELLKLVSLYVDFKLDENYTPNNISIWAGDGFHNLKLRLPGSFGPRQ</sequence>
<organism evidence="2 3">
    <name type="scientific">Tetracentron sinense</name>
    <name type="common">Spur-leaf</name>
    <dbReference type="NCBI Taxonomy" id="13715"/>
    <lineage>
        <taxon>Eukaryota</taxon>
        <taxon>Viridiplantae</taxon>
        <taxon>Streptophyta</taxon>
        <taxon>Embryophyta</taxon>
        <taxon>Tracheophyta</taxon>
        <taxon>Spermatophyta</taxon>
        <taxon>Magnoliopsida</taxon>
        <taxon>Trochodendrales</taxon>
        <taxon>Trochodendraceae</taxon>
        <taxon>Tetracentron</taxon>
    </lineage>
</organism>
<dbReference type="Proteomes" id="UP000655225">
    <property type="component" value="Unassembled WGS sequence"/>
</dbReference>
<dbReference type="PROSITE" id="PS51284">
    <property type="entry name" value="DOC"/>
    <property type="match status" value="1"/>
</dbReference>
<proteinExistence type="predicted"/>
<dbReference type="Pfam" id="PF03256">
    <property type="entry name" value="ANAPC10"/>
    <property type="match status" value="1"/>
</dbReference>
<name>A0A834Z699_TETSI</name>
<evidence type="ECO:0000313" key="2">
    <source>
        <dbReference type="EMBL" id="KAF8401759.1"/>
    </source>
</evidence>
<feature type="domain" description="DOC" evidence="1">
    <location>
        <begin position="1"/>
        <end position="70"/>
    </location>
</feature>
<accession>A0A834Z699</accession>
<evidence type="ECO:0000313" key="3">
    <source>
        <dbReference type="Proteomes" id="UP000655225"/>
    </source>
</evidence>
<dbReference type="Gene3D" id="2.60.120.260">
    <property type="entry name" value="Galactose-binding domain-like"/>
    <property type="match status" value="1"/>
</dbReference>
<gene>
    <name evidence="2" type="ORF">HHK36_012705</name>
</gene>
<dbReference type="OrthoDB" id="24948at2759"/>
<dbReference type="InterPro" id="IPR008979">
    <property type="entry name" value="Galactose-bd-like_sf"/>
</dbReference>
<comment type="caution">
    <text evidence="2">The sequence shown here is derived from an EMBL/GenBank/DDBJ whole genome shotgun (WGS) entry which is preliminary data.</text>
</comment>